<evidence type="ECO:0008006" key="3">
    <source>
        <dbReference type="Google" id="ProtNLM"/>
    </source>
</evidence>
<dbReference type="Proteomes" id="UP000806077">
    <property type="component" value="Unassembled WGS sequence"/>
</dbReference>
<name>A0AAP1RHK1_9FLAO</name>
<reference evidence="1 2" key="1">
    <citation type="journal article" date="2020" name="Int. J. Syst. Evol. Microbiol.">
        <title>Tenacibaculum piscium sp. nov., isolated from skin ulcers of sea-farmed fish, and description of Tenacibaculum finnmarkense sp. nov. with subdivision into genomovars finnmarkense and ulcerans.</title>
        <authorList>
            <person name="Olsen A.B."/>
            <person name="Spilsberg B."/>
            <person name="Nilsen H.K."/>
            <person name="Lagesen K."/>
            <person name="Gulla S."/>
            <person name="Avendano-Herrera R."/>
            <person name="Irgang R."/>
            <person name="Duchaud E."/>
            <person name="Colquhoun D.J."/>
        </authorList>
    </citation>
    <scope>NUCLEOTIDE SEQUENCE [LARGE SCALE GENOMIC DNA]</scope>
    <source>
        <strain evidence="1 2">TNO037</strain>
    </source>
</reference>
<keyword evidence="2" id="KW-1185">Reference proteome</keyword>
<comment type="caution">
    <text evidence="1">The sequence shown here is derived from an EMBL/GenBank/DDBJ whole genome shotgun (WGS) entry which is preliminary data.</text>
</comment>
<gene>
    <name evidence="1" type="ORF">F7645_11865</name>
</gene>
<accession>A0AAP1RHK1</accession>
<sequence>MYLAIKEPQDIRKISSEKVCKLVDDFIENQDIKQSSKKLYRRTLKQYFNWVTTKNYLLIRNNQTTN</sequence>
<proteinExistence type="predicted"/>
<evidence type="ECO:0000313" key="2">
    <source>
        <dbReference type="Proteomes" id="UP000806077"/>
    </source>
</evidence>
<organism evidence="1 2">
    <name type="scientific">Tenacibaculum finnmarkense genomovar finnmarkense</name>
    <dbReference type="NCBI Taxonomy" id="1458503"/>
    <lineage>
        <taxon>Bacteria</taxon>
        <taxon>Pseudomonadati</taxon>
        <taxon>Bacteroidota</taxon>
        <taxon>Flavobacteriia</taxon>
        <taxon>Flavobacteriales</taxon>
        <taxon>Flavobacteriaceae</taxon>
        <taxon>Tenacibaculum</taxon>
        <taxon>Tenacibaculum finnmarkense</taxon>
    </lineage>
</organism>
<dbReference type="AlphaFoldDB" id="A0AAP1RHK1"/>
<dbReference type="RefSeq" id="WP_101916109.1">
    <property type="nucleotide sequence ID" value="NZ_JAFMUA010000022.1"/>
</dbReference>
<evidence type="ECO:0000313" key="1">
    <source>
        <dbReference type="EMBL" id="MBE7696116.1"/>
    </source>
</evidence>
<protein>
    <recommendedName>
        <fullName evidence="3">Core-binding (CB) domain-containing protein</fullName>
    </recommendedName>
</protein>
<dbReference type="EMBL" id="WXXV01000022">
    <property type="protein sequence ID" value="MBE7696116.1"/>
    <property type="molecule type" value="Genomic_DNA"/>
</dbReference>